<reference evidence="2" key="1">
    <citation type="journal article" date="2019" name="Int. J. Syst. Evol. Microbiol.">
        <title>The Global Catalogue of Microorganisms (GCM) 10K type strain sequencing project: providing services to taxonomists for standard genome sequencing and annotation.</title>
        <authorList>
            <consortium name="The Broad Institute Genomics Platform"/>
            <consortium name="The Broad Institute Genome Sequencing Center for Infectious Disease"/>
            <person name="Wu L."/>
            <person name="Ma J."/>
        </authorList>
    </citation>
    <scope>NUCLEOTIDE SEQUENCE [LARGE SCALE GENOMIC DNA]</scope>
    <source>
        <strain evidence="2">CECT 7698</strain>
    </source>
</reference>
<sequence length="102" mass="11489">MNDVLAGFRDSLEHPSPPDGLSPLLTALWWAGKGEWARAHDRVAALSGPDAAWLHAHLHRWEGDLNNASYWYRNAGREMPDNDLDFDAEWLSIAQALLRVSQ</sequence>
<dbReference type="Proteomes" id="UP001595579">
    <property type="component" value="Unassembled WGS sequence"/>
</dbReference>
<protein>
    <submittedName>
        <fullName evidence="1">Uncharacterized protein</fullName>
    </submittedName>
</protein>
<dbReference type="RefSeq" id="WP_386773278.1">
    <property type="nucleotide sequence ID" value="NZ_JBHRUG010000019.1"/>
</dbReference>
<name>A0ABV7LN25_9GAMM</name>
<accession>A0ABV7LN25</accession>
<proteinExistence type="predicted"/>
<keyword evidence="2" id="KW-1185">Reference proteome</keyword>
<evidence type="ECO:0000313" key="2">
    <source>
        <dbReference type="Proteomes" id="UP001595579"/>
    </source>
</evidence>
<dbReference type="EMBL" id="JBHRUG010000019">
    <property type="protein sequence ID" value="MFC3283863.1"/>
    <property type="molecule type" value="Genomic_DNA"/>
</dbReference>
<gene>
    <name evidence="1" type="ORF">ACFOEV_09610</name>
</gene>
<comment type="caution">
    <text evidence="1">The sequence shown here is derived from an EMBL/GenBank/DDBJ whole genome shotgun (WGS) entry which is preliminary data.</text>
</comment>
<organism evidence="1 2">
    <name type="scientific">Litchfieldella rifensis</name>
    <dbReference type="NCBI Taxonomy" id="762643"/>
    <lineage>
        <taxon>Bacteria</taxon>
        <taxon>Pseudomonadati</taxon>
        <taxon>Pseudomonadota</taxon>
        <taxon>Gammaproteobacteria</taxon>
        <taxon>Oceanospirillales</taxon>
        <taxon>Halomonadaceae</taxon>
        <taxon>Litchfieldella</taxon>
    </lineage>
</organism>
<evidence type="ECO:0000313" key="1">
    <source>
        <dbReference type="EMBL" id="MFC3283863.1"/>
    </source>
</evidence>